<evidence type="ECO:0000313" key="2">
    <source>
        <dbReference type="EMBL" id="OMO71612.1"/>
    </source>
</evidence>
<feature type="compositionally biased region" description="Polar residues" evidence="1">
    <location>
        <begin position="50"/>
        <end position="61"/>
    </location>
</feature>
<gene>
    <name evidence="2" type="ORF">CCACVL1_18130</name>
</gene>
<accession>A0A1R3HMW9</accession>
<organism evidence="2 3">
    <name type="scientific">Corchorus capsularis</name>
    <name type="common">Jute</name>
    <dbReference type="NCBI Taxonomy" id="210143"/>
    <lineage>
        <taxon>Eukaryota</taxon>
        <taxon>Viridiplantae</taxon>
        <taxon>Streptophyta</taxon>
        <taxon>Embryophyta</taxon>
        <taxon>Tracheophyta</taxon>
        <taxon>Spermatophyta</taxon>
        <taxon>Magnoliopsida</taxon>
        <taxon>eudicotyledons</taxon>
        <taxon>Gunneridae</taxon>
        <taxon>Pentapetalae</taxon>
        <taxon>rosids</taxon>
        <taxon>malvids</taxon>
        <taxon>Malvales</taxon>
        <taxon>Malvaceae</taxon>
        <taxon>Grewioideae</taxon>
        <taxon>Apeibeae</taxon>
        <taxon>Corchorus</taxon>
    </lineage>
</organism>
<reference evidence="2 3" key="1">
    <citation type="submission" date="2013-09" db="EMBL/GenBank/DDBJ databases">
        <title>Corchorus capsularis genome sequencing.</title>
        <authorList>
            <person name="Alam M."/>
            <person name="Haque M.S."/>
            <person name="Islam M.S."/>
            <person name="Emdad E.M."/>
            <person name="Islam M.M."/>
            <person name="Ahmed B."/>
            <person name="Halim A."/>
            <person name="Hossen Q.M.M."/>
            <person name="Hossain M.Z."/>
            <person name="Ahmed R."/>
            <person name="Khan M.M."/>
            <person name="Islam R."/>
            <person name="Rashid M.M."/>
            <person name="Khan S.A."/>
            <person name="Rahman M.S."/>
            <person name="Alam M."/>
        </authorList>
    </citation>
    <scope>NUCLEOTIDE SEQUENCE [LARGE SCALE GENOMIC DNA]</scope>
    <source>
        <strain evidence="3">cv. CVL-1</strain>
        <tissue evidence="2">Whole seedling</tissue>
    </source>
</reference>
<evidence type="ECO:0000256" key="1">
    <source>
        <dbReference type="SAM" id="MobiDB-lite"/>
    </source>
</evidence>
<keyword evidence="3" id="KW-1185">Reference proteome</keyword>
<dbReference type="EMBL" id="AWWV01011568">
    <property type="protein sequence ID" value="OMO71612.1"/>
    <property type="molecule type" value="Genomic_DNA"/>
</dbReference>
<proteinExistence type="predicted"/>
<dbReference type="Gramene" id="OMO71612">
    <property type="protein sequence ID" value="OMO71612"/>
    <property type="gene ID" value="CCACVL1_18130"/>
</dbReference>
<evidence type="ECO:0000313" key="3">
    <source>
        <dbReference type="Proteomes" id="UP000188268"/>
    </source>
</evidence>
<dbReference type="Proteomes" id="UP000188268">
    <property type="component" value="Unassembled WGS sequence"/>
</dbReference>
<sequence length="140" mass="16076">MGNFFMNSLKPPFLQDRIRRSMQHFETEHGKPNKENDQEEETNSADRLNEINQEAGDSQSVEMGVEGLNHINQEEEADHQDNDSFEILNQTPPESKSESKCLRRSNKNKKVAEDVSGNLSLEILNQTPLESKKKCQFRKG</sequence>
<feature type="region of interest" description="Disordered" evidence="1">
    <location>
        <begin position="1"/>
        <end position="112"/>
    </location>
</feature>
<comment type="caution">
    <text evidence="2">The sequence shown here is derived from an EMBL/GenBank/DDBJ whole genome shotgun (WGS) entry which is preliminary data.</text>
</comment>
<dbReference type="AlphaFoldDB" id="A0A1R3HMW9"/>
<feature type="compositionally biased region" description="Basic and acidic residues" evidence="1">
    <location>
        <begin position="16"/>
        <end position="36"/>
    </location>
</feature>
<name>A0A1R3HMW9_COCAP</name>
<protein>
    <submittedName>
        <fullName evidence="2">Uncharacterized protein</fullName>
    </submittedName>
</protein>